<dbReference type="InterPro" id="IPR041891">
    <property type="entry name" value="Alpha_CA_prokaryot-like"/>
</dbReference>
<keyword evidence="10" id="KW-1185">Reference proteome</keyword>
<dbReference type="PROSITE" id="PS51144">
    <property type="entry name" value="ALPHA_CA_2"/>
    <property type="match status" value="1"/>
</dbReference>
<dbReference type="Gene3D" id="3.10.200.10">
    <property type="entry name" value="Alpha carbonic anhydrase"/>
    <property type="match status" value="1"/>
</dbReference>
<keyword evidence="3" id="KW-0479">Metal-binding</keyword>
<evidence type="ECO:0000256" key="3">
    <source>
        <dbReference type="ARBA" id="ARBA00022723"/>
    </source>
</evidence>
<evidence type="ECO:0000313" key="9">
    <source>
        <dbReference type="EMBL" id="SEF60361.1"/>
    </source>
</evidence>
<feature type="domain" description="Alpha-carbonic anhydrase" evidence="8">
    <location>
        <begin position="24"/>
        <end position="243"/>
    </location>
</feature>
<dbReference type="EC" id="4.2.1.1" evidence="2"/>
<feature type="signal peptide" evidence="7">
    <location>
        <begin position="1"/>
        <end position="23"/>
    </location>
</feature>
<evidence type="ECO:0000313" key="10">
    <source>
        <dbReference type="Proteomes" id="UP000236721"/>
    </source>
</evidence>
<proteinExistence type="inferred from homology"/>
<dbReference type="InterPro" id="IPR036398">
    <property type="entry name" value="CA_dom_sf"/>
</dbReference>
<sequence length="243" mass="26725">MNKRSTLAFTLAITLPFIGSAQAGSWGYSSENGPEHWGHVSTTCSEGKNQSPVDIRSAQLVDAQLQPLEFHYQGKVANVVNNGHTVQVNITGDNTLTLDGQVFELKQFHFHTPSENTFNGKHAPLEAHFVHANVNGELAVVAVMFKSGEREDSVLAEILHTLPAADQTIDIKSDLALANLLPRVKTYYRYNGSLTTPPCSEGVRWIVLTDPQFIIQGQLENLSKTMGHNARPTQDLNARLLLK</sequence>
<dbReference type="PANTHER" id="PTHR18952:SF265">
    <property type="entry name" value="CARBONIC ANHYDRASE"/>
    <property type="match status" value="1"/>
</dbReference>
<dbReference type="Pfam" id="PF00194">
    <property type="entry name" value="Carb_anhydrase"/>
    <property type="match status" value="1"/>
</dbReference>
<dbReference type="GO" id="GO:0004089">
    <property type="term" value="F:carbonate dehydratase activity"/>
    <property type="evidence" value="ECO:0007669"/>
    <property type="project" value="UniProtKB-EC"/>
</dbReference>
<comment type="catalytic activity">
    <reaction evidence="6">
        <text>hydrogencarbonate + H(+) = CO2 + H2O</text>
        <dbReference type="Rhea" id="RHEA:10748"/>
        <dbReference type="ChEBI" id="CHEBI:15377"/>
        <dbReference type="ChEBI" id="CHEBI:15378"/>
        <dbReference type="ChEBI" id="CHEBI:16526"/>
        <dbReference type="ChEBI" id="CHEBI:17544"/>
        <dbReference type="EC" id="4.2.1.1"/>
    </reaction>
</comment>
<dbReference type="RefSeq" id="WP_103878805.1">
    <property type="nucleotide sequence ID" value="NZ_FNVG01000002.1"/>
</dbReference>
<gene>
    <name evidence="9" type="ORF">SAMN04488244_102202</name>
</gene>
<dbReference type="InterPro" id="IPR023561">
    <property type="entry name" value="Carbonic_anhydrase_a-class"/>
</dbReference>
<evidence type="ECO:0000256" key="7">
    <source>
        <dbReference type="SAM" id="SignalP"/>
    </source>
</evidence>
<reference evidence="10" key="1">
    <citation type="submission" date="2016-10" db="EMBL/GenBank/DDBJ databases">
        <authorList>
            <person name="Varghese N."/>
            <person name="Submissions S."/>
        </authorList>
    </citation>
    <scope>NUCLEOTIDE SEQUENCE [LARGE SCALE GENOMIC DNA]</scope>
    <source>
        <strain evidence="10">CGMCC 1.7062</strain>
    </source>
</reference>
<organism evidence="9 10">
    <name type="scientific">Vibrio hangzhouensis</name>
    <dbReference type="NCBI Taxonomy" id="462991"/>
    <lineage>
        <taxon>Bacteria</taxon>
        <taxon>Pseudomonadati</taxon>
        <taxon>Pseudomonadota</taxon>
        <taxon>Gammaproteobacteria</taxon>
        <taxon>Vibrionales</taxon>
        <taxon>Vibrionaceae</taxon>
        <taxon>Vibrio</taxon>
    </lineage>
</organism>
<dbReference type="InterPro" id="IPR001148">
    <property type="entry name" value="CA_dom"/>
</dbReference>
<protein>
    <recommendedName>
        <fullName evidence="2">carbonic anhydrase</fullName>
        <ecNumber evidence="2">4.2.1.1</ecNumber>
    </recommendedName>
</protein>
<keyword evidence="4" id="KW-0862">Zinc</keyword>
<comment type="similarity">
    <text evidence="1">Belongs to the alpha-carbonic anhydrase family.</text>
</comment>
<dbReference type="SMART" id="SM01057">
    <property type="entry name" value="Carb_anhydrase"/>
    <property type="match status" value="1"/>
</dbReference>
<evidence type="ECO:0000256" key="6">
    <source>
        <dbReference type="ARBA" id="ARBA00048348"/>
    </source>
</evidence>
<accession>A0A1H5TE64</accession>
<evidence type="ECO:0000256" key="1">
    <source>
        <dbReference type="ARBA" id="ARBA00010718"/>
    </source>
</evidence>
<dbReference type="OrthoDB" id="5327615at2"/>
<evidence type="ECO:0000256" key="4">
    <source>
        <dbReference type="ARBA" id="ARBA00022833"/>
    </source>
</evidence>
<dbReference type="EMBL" id="FNVG01000002">
    <property type="protein sequence ID" value="SEF60361.1"/>
    <property type="molecule type" value="Genomic_DNA"/>
</dbReference>
<dbReference type="PANTHER" id="PTHR18952">
    <property type="entry name" value="CARBONIC ANHYDRASE"/>
    <property type="match status" value="1"/>
</dbReference>
<dbReference type="CDD" id="cd03124">
    <property type="entry name" value="alpha_CA_prokaryotic_like"/>
    <property type="match status" value="1"/>
</dbReference>
<evidence type="ECO:0000256" key="5">
    <source>
        <dbReference type="ARBA" id="ARBA00023239"/>
    </source>
</evidence>
<name>A0A1H5TE64_9VIBR</name>
<keyword evidence="7" id="KW-0732">Signal</keyword>
<dbReference type="SUPFAM" id="SSF51069">
    <property type="entry name" value="Carbonic anhydrase"/>
    <property type="match status" value="1"/>
</dbReference>
<evidence type="ECO:0000256" key="2">
    <source>
        <dbReference type="ARBA" id="ARBA00012925"/>
    </source>
</evidence>
<dbReference type="GO" id="GO:0008270">
    <property type="term" value="F:zinc ion binding"/>
    <property type="evidence" value="ECO:0007669"/>
    <property type="project" value="InterPro"/>
</dbReference>
<feature type="chain" id="PRO_5009284933" description="carbonic anhydrase" evidence="7">
    <location>
        <begin position="24"/>
        <end position="243"/>
    </location>
</feature>
<keyword evidence="5" id="KW-0456">Lyase</keyword>
<evidence type="ECO:0000259" key="8">
    <source>
        <dbReference type="PROSITE" id="PS51144"/>
    </source>
</evidence>
<dbReference type="AlphaFoldDB" id="A0A1H5TE64"/>
<dbReference type="Proteomes" id="UP000236721">
    <property type="component" value="Unassembled WGS sequence"/>
</dbReference>